<proteinExistence type="predicted"/>
<evidence type="ECO:0000313" key="2">
    <source>
        <dbReference type="Proteomes" id="UP000749471"/>
    </source>
</evidence>
<keyword evidence="2" id="KW-1185">Reference proteome</keyword>
<evidence type="ECO:0000313" key="1">
    <source>
        <dbReference type="EMBL" id="MBU5440209.1"/>
    </source>
</evidence>
<accession>A0ABS6EBS0</accession>
<organism evidence="1 2">
    <name type="scientific">Tissierella simiarum</name>
    <dbReference type="NCBI Taxonomy" id="2841534"/>
    <lineage>
        <taxon>Bacteria</taxon>
        <taxon>Bacillati</taxon>
        <taxon>Bacillota</taxon>
        <taxon>Tissierellia</taxon>
        <taxon>Tissierellales</taxon>
        <taxon>Tissierellaceae</taxon>
        <taxon>Tissierella</taxon>
    </lineage>
</organism>
<sequence length="101" mass="11184">MLISQVSYGIEDNHANKVYIVITNRLTLTDIEIMDNLKKLIDEGSIGLMNVRGTTGYKGPESFMTINSSRKAYATNESSQFFSLDSENRNGLLNGDFAIGN</sequence>
<dbReference type="RefSeq" id="WP_216522234.1">
    <property type="nucleotide sequence ID" value="NZ_JAHLPM010000028.1"/>
</dbReference>
<name>A0ABS6EBS0_9FIRM</name>
<comment type="caution">
    <text evidence="1">The sequence shown here is derived from an EMBL/GenBank/DDBJ whole genome shotgun (WGS) entry which is preliminary data.</text>
</comment>
<protein>
    <submittedName>
        <fullName evidence="1">Uncharacterized protein</fullName>
    </submittedName>
</protein>
<gene>
    <name evidence="1" type="ORF">KQI42_19630</name>
</gene>
<reference evidence="1 2" key="1">
    <citation type="submission" date="2021-06" db="EMBL/GenBank/DDBJ databases">
        <authorList>
            <person name="Sun Q."/>
            <person name="Li D."/>
        </authorList>
    </citation>
    <scope>NUCLEOTIDE SEQUENCE [LARGE SCALE GENOMIC DNA]</scope>
    <source>
        <strain evidence="1 2">MSJ-40</strain>
    </source>
</reference>
<dbReference type="Proteomes" id="UP000749471">
    <property type="component" value="Unassembled WGS sequence"/>
</dbReference>
<dbReference type="EMBL" id="JAHLPM010000028">
    <property type="protein sequence ID" value="MBU5440209.1"/>
    <property type="molecule type" value="Genomic_DNA"/>
</dbReference>